<dbReference type="InterPro" id="IPR029060">
    <property type="entry name" value="PIN-like_dom_sf"/>
</dbReference>
<dbReference type="Gene3D" id="3.40.50.1010">
    <property type="entry name" value="5'-nuclease"/>
    <property type="match status" value="1"/>
</dbReference>
<dbReference type="CDD" id="cd18687">
    <property type="entry name" value="PIN_VapC-like"/>
    <property type="match status" value="1"/>
</dbReference>
<accession>A0A450VK26</accession>
<dbReference type="AlphaFoldDB" id="A0A450VK26"/>
<dbReference type="EMBL" id="CAADFJ010000503">
    <property type="protein sequence ID" value="VFK08316.1"/>
    <property type="molecule type" value="Genomic_DNA"/>
</dbReference>
<gene>
    <name evidence="2" type="ORF">BECKH772A_GA0070896_105042</name>
    <name evidence="1" type="ORF">BECKH772B_GA0070898_105002</name>
    <name evidence="3" type="ORF">BECKH772C_GA0070978_105032</name>
</gene>
<sequence length="252" mass="27786">MNCLGVYGRGSGSCWLFDFFLTIMNDPARKITASIWVSETSVRPGLCWGEQCPSQPTWVGSDFRSFSLAFEQEQKPSNGERGRCEIHIVEAMSASVYIESSVVSYLTSRPSRDTVIAGRQAITVAWWQGARSRYEVFVSILVMEEISAGNPEAVARRLSAVAEMSSLGISREAYVLADALLSTKAVPQNSQRDALHIAIAATQGMDFLLTWNFRHINNAETRRFIAKTTSARGFVCPVLCSPEELGGIDDDE</sequence>
<dbReference type="EMBL" id="CAADFG010000504">
    <property type="protein sequence ID" value="VFK05101.1"/>
    <property type="molecule type" value="Genomic_DNA"/>
</dbReference>
<dbReference type="EMBL" id="CAADFI010000500">
    <property type="protein sequence ID" value="VFK04884.1"/>
    <property type="molecule type" value="Genomic_DNA"/>
</dbReference>
<proteinExistence type="predicted"/>
<reference evidence="2" key="1">
    <citation type="submission" date="2019-02" db="EMBL/GenBank/DDBJ databases">
        <authorList>
            <person name="Gruber-Vodicka R. H."/>
            <person name="Seah K. B. B."/>
        </authorList>
    </citation>
    <scope>NUCLEOTIDE SEQUENCE</scope>
    <source>
        <strain evidence="3">BECK_SA2B12</strain>
        <strain evidence="2">BECK_SA2B15</strain>
        <strain evidence="1">BECK_SA2B20</strain>
    </source>
</reference>
<dbReference type="SUPFAM" id="SSF88723">
    <property type="entry name" value="PIN domain-like"/>
    <property type="match status" value="1"/>
</dbReference>
<evidence type="ECO:0000313" key="2">
    <source>
        <dbReference type="EMBL" id="VFK05101.1"/>
    </source>
</evidence>
<evidence type="ECO:0000313" key="1">
    <source>
        <dbReference type="EMBL" id="VFK04884.1"/>
    </source>
</evidence>
<evidence type="ECO:0008006" key="4">
    <source>
        <dbReference type="Google" id="ProtNLM"/>
    </source>
</evidence>
<organism evidence="2">
    <name type="scientific">Candidatus Kentrum eta</name>
    <dbReference type="NCBI Taxonomy" id="2126337"/>
    <lineage>
        <taxon>Bacteria</taxon>
        <taxon>Pseudomonadati</taxon>
        <taxon>Pseudomonadota</taxon>
        <taxon>Gammaproteobacteria</taxon>
        <taxon>Candidatus Kentrum</taxon>
    </lineage>
</organism>
<protein>
    <recommendedName>
        <fullName evidence="4">PIN domain-containing protein</fullName>
    </recommendedName>
</protein>
<evidence type="ECO:0000313" key="3">
    <source>
        <dbReference type="EMBL" id="VFK08316.1"/>
    </source>
</evidence>
<name>A0A450VK26_9GAMM</name>